<accession>A0A1M2VBL5</accession>
<proteinExistence type="predicted"/>
<sequence length="66" mass="7540">MQSSGDRRAVLGSWILDEDAHQVVKTLRVTKKTRYIRALTDNLLFMLESQVFEVALQSKSTPSPEF</sequence>
<dbReference type="AlphaFoldDB" id="A0A1M2VBL5"/>
<protein>
    <submittedName>
        <fullName evidence="1">Uncharacterized protein</fullName>
    </submittedName>
</protein>
<name>A0A1M2VBL5_TRAPU</name>
<dbReference type="Proteomes" id="UP000184267">
    <property type="component" value="Unassembled WGS sequence"/>
</dbReference>
<evidence type="ECO:0000313" key="2">
    <source>
        <dbReference type="Proteomes" id="UP000184267"/>
    </source>
</evidence>
<organism evidence="1 2">
    <name type="scientific">Trametes pubescens</name>
    <name type="common">White-rot fungus</name>
    <dbReference type="NCBI Taxonomy" id="154538"/>
    <lineage>
        <taxon>Eukaryota</taxon>
        <taxon>Fungi</taxon>
        <taxon>Dikarya</taxon>
        <taxon>Basidiomycota</taxon>
        <taxon>Agaricomycotina</taxon>
        <taxon>Agaricomycetes</taxon>
        <taxon>Polyporales</taxon>
        <taxon>Polyporaceae</taxon>
        <taxon>Trametes</taxon>
    </lineage>
</organism>
<dbReference type="EMBL" id="MNAD01001502">
    <property type="protein sequence ID" value="OJT04927.1"/>
    <property type="molecule type" value="Genomic_DNA"/>
</dbReference>
<gene>
    <name evidence="1" type="ORF">TRAPUB_4269</name>
</gene>
<reference evidence="1 2" key="1">
    <citation type="submission" date="2016-10" db="EMBL/GenBank/DDBJ databases">
        <title>Genome sequence of the basidiomycete white-rot fungus Trametes pubescens.</title>
        <authorList>
            <person name="Makela M.R."/>
            <person name="Granchi Z."/>
            <person name="Peng M."/>
            <person name="De Vries R.P."/>
            <person name="Grigoriev I."/>
            <person name="Riley R."/>
            <person name="Hilden K."/>
        </authorList>
    </citation>
    <scope>NUCLEOTIDE SEQUENCE [LARGE SCALE GENOMIC DNA]</scope>
    <source>
        <strain evidence="1 2">FBCC735</strain>
    </source>
</reference>
<comment type="caution">
    <text evidence="1">The sequence shown here is derived from an EMBL/GenBank/DDBJ whole genome shotgun (WGS) entry which is preliminary data.</text>
</comment>
<keyword evidence="2" id="KW-1185">Reference proteome</keyword>
<evidence type="ECO:0000313" key="1">
    <source>
        <dbReference type="EMBL" id="OJT04927.1"/>
    </source>
</evidence>